<name>A0A1X7APP2_9GAMM</name>
<dbReference type="Pfam" id="PF07963">
    <property type="entry name" value="N_methyl"/>
    <property type="match status" value="1"/>
</dbReference>
<dbReference type="NCBIfam" id="TIGR02532">
    <property type="entry name" value="IV_pilin_GFxxxE"/>
    <property type="match status" value="1"/>
</dbReference>
<dbReference type="Proteomes" id="UP000196573">
    <property type="component" value="Unassembled WGS sequence"/>
</dbReference>
<dbReference type="PANTHER" id="PTHR30093">
    <property type="entry name" value="GENERAL SECRETION PATHWAY PROTEIN G"/>
    <property type="match status" value="1"/>
</dbReference>
<dbReference type="EMBL" id="FWPT01000011">
    <property type="protein sequence ID" value="SMA50291.1"/>
    <property type="molecule type" value="Genomic_DNA"/>
</dbReference>
<dbReference type="Gene3D" id="3.30.700.10">
    <property type="entry name" value="Glycoprotein, Type 4 Pilin"/>
    <property type="match status" value="1"/>
</dbReference>
<evidence type="ECO:0000256" key="1">
    <source>
        <dbReference type="ARBA" id="ARBA00005233"/>
    </source>
</evidence>
<dbReference type="PROSITE" id="PS00409">
    <property type="entry name" value="PROKAR_NTER_METHYL"/>
    <property type="match status" value="1"/>
</dbReference>
<dbReference type="InterPro" id="IPR012902">
    <property type="entry name" value="N_methyl_site"/>
</dbReference>
<evidence type="ECO:0000313" key="6">
    <source>
        <dbReference type="Proteomes" id="UP000196573"/>
    </source>
</evidence>
<keyword evidence="2" id="KW-0488">Methylation</keyword>
<evidence type="ECO:0000313" key="5">
    <source>
        <dbReference type="EMBL" id="SMA50291.1"/>
    </source>
</evidence>
<organism evidence="5 6">
    <name type="scientific">Parendozoicomonas haliclonae</name>
    <dbReference type="NCBI Taxonomy" id="1960125"/>
    <lineage>
        <taxon>Bacteria</taxon>
        <taxon>Pseudomonadati</taxon>
        <taxon>Pseudomonadota</taxon>
        <taxon>Gammaproteobacteria</taxon>
        <taxon>Oceanospirillales</taxon>
        <taxon>Endozoicomonadaceae</taxon>
        <taxon>Parendozoicomonas</taxon>
    </lineage>
</organism>
<dbReference type="InterPro" id="IPR001082">
    <property type="entry name" value="Pilin"/>
</dbReference>
<dbReference type="SUPFAM" id="SSF54523">
    <property type="entry name" value="Pili subunits"/>
    <property type="match status" value="1"/>
</dbReference>
<evidence type="ECO:0000256" key="4">
    <source>
        <dbReference type="SAM" id="Phobius"/>
    </source>
</evidence>
<keyword evidence="3" id="KW-0281">Fimbrium</keyword>
<proteinExistence type="inferred from homology"/>
<gene>
    <name evidence="5" type="primary">pilA_1</name>
    <name evidence="5" type="ORF">EHSB41UT_04085</name>
</gene>
<dbReference type="AlphaFoldDB" id="A0A1X7APP2"/>
<keyword evidence="6" id="KW-1185">Reference proteome</keyword>
<sequence>MKKQGGFTLIELMIVVAIIGILAAVAIPQYQQYTAKAKFNAALAELSPYKTQFEIVVNEGGSIASAGALGMPASATQNCTLGATNSTITCAIVNAPPTASGTITLTRDATNGTWSCDAGSIDAAVKKACE</sequence>
<keyword evidence="4" id="KW-0812">Transmembrane</keyword>
<accession>A0A1X7APP2</accession>
<dbReference type="GO" id="GO:0043107">
    <property type="term" value="P:type IV pilus-dependent motility"/>
    <property type="evidence" value="ECO:0007669"/>
    <property type="project" value="TreeGrafter"/>
</dbReference>
<keyword evidence="4" id="KW-0472">Membrane</keyword>
<keyword evidence="4" id="KW-1133">Transmembrane helix</keyword>
<dbReference type="Pfam" id="PF00114">
    <property type="entry name" value="Pilin"/>
    <property type="match status" value="1"/>
</dbReference>
<protein>
    <submittedName>
        <fullName evidence="5">Fimbrial protein</fullName>
    </submittedName>
</protein>
<dbReference type="InterPro" id="IPR045584">
    <property type="entry name" value="Pilin-like"/>
</dbReference>
<dbReference type="OrthoDB" id="5918848at2"/>
<dbReference type="PANTHER" id="PTHR30093:SF34">
    <property type="entry name" value="PREPILIN PEPTIDASE-DEPENDENT PROTEIN D"/>
    <property type="match status" value="1"/>
</dbReference>
<dbReference type="GO" id="GO:0044096">
    <property type="term" value="C:type IV pilus"/>
    <property type="evidence" value="ECO:0007669"/>
    <property type="project" value="TreeGrafter"/>
</dbReference>
<evidence type="ECO:0000256" key="2">
    <source>
        <dbReference type="ARBA" id="ARBA00022481"/>
    </source>
</evidence>
<evidence type="ECO:0000256" key="3">
    <source>
        <dbReference type="RuleBase" id="RU000389"/>
    </source>
</evidence>
<comment type="similarity">
    <text evidence="1 3">Belongs to the N-Me-Phe pilin family.</text>
</comment>
<dbReference type="GO" id="GO:0007155">
    <property type="term" value="P:cell adhesion"/>
    <property type="evidence" value="ECO:0007669"/>
    <property type="project" value="InterPro"/>
</dbReference>
<dbReference type="RefSeq" id="WP_087112776.1">
    <property type="nucleotide sequence ID" value="NZ_CBCSCN010000013.1"/>
</dbReference>
<feature type="transmembrane region" description="Helical" evidence="4">
    <location>
        <begin position="7"/>
        <end position="27"/>
    </location>
</feature>
<reference evidence="5 6" key="1">
    <citation type="submission" date="2017-03" db="EMBL/GenBank/DDBJ databases">
        <authorList>
            <person name="Afonso C.L."/>
            <person name="Miller P.J."/>
            <person name="Scott M.A."/>
            <person name="Spackman E."/>
            <person name="Goraichik I."/>
            <person name="Dimitrov K.M."/>
            <person name="Suarez D.L."/>
            <person name="Swayne D.E."/>
        </authorList>
    </citation>
    <scope>NUCLEOTIDE SEQUENCE [LARGE SCALE GENOMIC DNA]</scope>
    <source>
        <strain evidence="5">SB41UT1</strain>
    </source>
</reference>